<feature type="domain" description="SRCR" evidence="6">
    <location>
        <begin position="1"/>
        <end position="101"/>
    </location>
</feature>
<evidence type="ECO:0000256" key="2">
    <source>
        <dbReference type="ARBA" id="ARBA00022737"/>
    </source>
</evidence>
<dbReference type="SMART" id="SM00202">
    <property type="entry name" value="SR"/>
    <property type="match status" value="4"/>
</dbReference>
<dbReference type="PROSITE" id="PS00420">
    <property type="entry name" value="SRCR_1"/>
    <property type="match status" value="2"/>
</dbReference>
<dbReference type="FunFam" id="3.10.250.10:FF:000006">
    <property type="entry name" value="neurotrypsin isoform X2"/>
    <property type="match status" value="2"/>
</dbReference>
<dbReference type="FunFam" id="3.10.250.10:FF:000001">
    <property type="entry name" value="Lysyl oxidase 4 isoform X1"/>
    <property type="match status" value="1"/>
</dbReference>
<evidence type="ECO:0000256" key="5">
    <source>
        <dbReference type="PROSITE-ProRule" id="PRU00196"/>
    </source>
</evidence>
<accession>A0A091LA68</accession>
<evidence type="ECO:0000256" key="4">
    <source>
        <dbReference type="ARBA" id="ARBA00023180"/>
    </source>
</evidence>
<dbReference type="AlphaFoldDB" id="A0A091LA68"/>
<evidence type="ECO:0000313" key="8">
    <source>
        <dbReference type="Proteomes" id="UP000053745"/>
    </source>
</evidence>
<feature type="non-terminal residue" evidence="7">
    <location>
        <position position="506"/>
    </location>
</feature>
<gene>
    <name evidence="7" type="ORF">N323_04859</name>
</gene>
<keyword evidence="4" id="KW-0325">Glycoprotein</keyword>
<evidence type="ECO:0000256" key="3">
    <source>
        <dbReference type="ARBA" id="ARBA00023157"/>
    </source>
</evidence>
<keyword evidence="8" id="KW-1185">Reference proteome</keyword>
<name>A0A091LA68_CATAU</name>
<feature type="disulfide bond" evidence="5">
    <location>
        <begin position="315"/>
        <end position="376"/>
    </location>
</feature>
<feature type="disulfide bond" evidence="5">
    <location>
        <begin position="26"/>
        <end position="90"/>
    </location>
</feature>
<dbReference type="Proteomes" id="UP000053745">
    <property type="component" value="Unassembled WGS sequence"/>
</dbReference>
<evidence type="ECO:0000259" key="6">
    <source>
        <dbReference type="PROSITE" id="PS50287"/>
    </source>
</evidence>
<feature type="domain" description="SRCR" evidence="6">
    <location>
        <begin position="118"/>
        <end position="218"/>
    </location>
</feature>
<keyword evidence="3 5" id="KW-1015">Disulfide bond</keyword>
<feature type="disulfide bond" evidence="5">
    <location>
        <begin position="70"/>
        <end position="80"/>
    </location>
</feature>
<feature type="disulfide bond" evidence="5">
    <location>
        <begin position="445"/>
        <end position="506"/>
    </location>
</feature>
<dbReference type="InterPro" id="IPR001190">
    <property type="entry name" value="SRCR"/>
</dbReference>
<feature type="non-terminal residue" evidence="7">
    <location>
        <position position="1"/>
    </location>
</feature>
<protein>
    <submittedName>
        <fullName evidence="7">Deleted in malignant brain tumors 1 protein</fullName>
    </submittedName>
</protein>
<sequence length="506" mass="53699">LRLVNGPHRCAGRVEVFHSQQWGTVCDDSWDLNDAAVVCRQLGCGTAVSAPGSSGFGQGSGPIWLDGVSCLGTEATLAECSVKPWGHHACNHVEDASVVCSGNPHRLLCSGIANVPRLRLVGDLSKCAGRVEVFYNNEWGTVCDDNWDLMDAAVVCRQLGCGVALSAPSLAQFGWGVGPIWLDDVSCTGQETDFFECRAKMWGIHNCHHGEDAGVVCAGESRDGRAPAGVMPQWDGRALPGAGGVLSPQPWALSPALCASPTHRDISVVLPDASAINTSTVRLVDGPHRVEVFYNNEWGTVCDDNWDLMDAAVVCRQLGCGMALSALAGASFGRGLDPIWLDRVACFGGESTLTVCRARPWGINSCTHEEDAGVVCSGLKPGSVLPSHRGWASSSALDANVTEGTQVRLVNGPNRCAGRVEVLHEQQWGTVCDDSWDLKDAKVVCRQLGDGTAVSAPGQAHFGQGLDPIWLDDVECTGMETTLSQCSLRSWGLHNCNHDEDVGVVC</sequence>
<feature type="disulfide bond" evidence="5">
    <location>
        <begin position="476"/>
        <end position="486"/>
    </location>
</feature>
<feature type="disulfide bond" evidence="5">
    <location>
        <begin position="39"/>
        <end position="100"/>
    </location>
</feature>
<organism evidence="7 8">
    <name type="scientific">Cathartes aura</name>
    <name type="common">Turkey vulture</name>
    <name type="synonym">Vultur aura</name>
    <dbReference type="NCBI Taxonomy" id="43455"/>
    <lineage>
        <taxon>Eukaryota</taxon>
        <taxon>Metazoa</taxon>
        <taxon>Chordata</taxon>
        <taxon>Craniata</taxon>
        <taxon>Vertebrata</taxon>
        <taxon>Euteleostomi</taxon>
        <taxon>Archelosauria</taxon>
        <taxon>Archosauria</taxon>
        <taxon>Dinosauria</taxon>
        <taxon>Saurischia</taxon>
        <taxon>Theropoda</taxon>
        <taxon>Coelurosauria</taxon>
        <taxon>Aves</taxon>
        <taxon>Neognathae</taxon>
        <taxon>Neoaves</taxon>
        <taxon>Telluraves</taxon>
        <taxon>Accipitrimorphae</taxon>
        <taxon>Accipitriformes</taxon>
        <taxon>Cathartidae</taxon>
        <taxon>Cathartes</taxon>
    </lineage>
</organism>
<dbReference type="OrthoDB" id="536948at2759"/>
<dbReference type="PANTHER" id="PTHR19331:SF487">
    <property type="entry name" value="SOLUBLE SCAVENGER RECEPTOR CYSTEINE-RICH DOMAIN-CONTAINING PROTEIN SSC5D"/>
    <property type="match status" value="1"/>
</dbReference>
<dbReference type="InterPro" id="IPR036772">
    <property type="entry name" value="SRCR-like_dom_sf"/>
</dbReference>
<feature type="domain" description="SRCR" evidence="6">
    <location>
        <begin position="407"/>
        <end position="506"/>
    </location>
</feature>
<evidence type="ECO:0000256" key="1">
    <source>
        <dbReference type="ARBA" id="ARBA00022729"/>
    </source>
</evidence>
<dbReference type="GO" id="GO:0016020">
    <property type="term" value="C:membrane"/>
    <property type="evidence" value="ECO:0007669"/>
    <property type="project" value="InterPro"/>
</dbReference>
<dbReference type="EMBL" id="KL309148">
    <property type="protein sequence ID" value="KFP52762.1"/>
    <property type="molecule type" value="Genomic_DNA"/>
</dbReference>
<feature type="disulfide bond" evidence="5">
    <location>
        <begin position="187"/>
        <end position="197"/>
    </location>
</feature>
<keyword evidence="1" id="KW-0732">Signal</keyword>
<feature type="disulfide bond" evidence="5">
    <location>
        <begin position="302"/>
        <end position="366"/>
    </location>
</feature>
<dbReference type="SUPFAM" id="SSF56487">
    <property type="entry name" value="SRCR-like"/>
    <property type="match status" value="4"/>
</dbReference>
<dbReference type="PANTHER" id="PTHR19331">
    <property type="entry name" value="SCAVENGER RECEPTOR DOMAIN-CONTAINING"/>
    <property type="match status" value="1"/>
</dbReference>
<feature type="disulfide bond" evidence="5">
    <location>
        <begin position="156"/>
        <end position="217"/>
    </location>
</feature>
<evidence type="ECO:0000313" key="7">
    <source>
        <dbReference type="EMBL" id="KFP52762.1"/>
    </source>
</evidence>
<dbReference type="PRINTS" id="PR00258">
    <property type="entry name" value="SPERACTRCPTR"/>
</dbReference>
<feature type="disulfide bond" evidence="5">
    <location>
        <begin position="432"/>
        <end position="496"/>
    </location>
</feature>
<dbReference type="FunFam" id="3.10.250.10:FF:000003">
    <property type="entry name" value="Deleted in malignant brain tumors 1"/>
    <property type="match status" value="1"/>
</dbReference>
<dbReference type="PROSITE" id="PS50287">
    <property type="entry name" value="SRCR_2"/>
    <property type="match status" value="4"/>
</dbReference>
<proteinExistence type="predicted"/>
<keyword evidence="2" id="KW-0677">Repeat</keyword>
<reference evidence="7 8" key="1">
    <citation type="submission" date="2014-04" db="EMBL/GenBank/DDBJ databases">
        <title>Genome evolution of avian class.</title>
        <authorList>
            <person name="Zhang G."/>
            <person name="Li C."/>
        </authorList>
    </citation>
    <scope>NUCLEOTIDE SEQUENCE [LARGE SCALE GENOMIC DNA]</scope>
    <source>
        <strain evidence="7">BGI_N323</strain>
    </source>
</reference>
<feature type="disulfide bond" evidence="5">
    <location>
        <begin position="346"/>
        <end position="356"/>
    </location>
</feature>
<dbReference type="Pfam" id="PF00530">
    <property type="entry name" value="SRCR"/>
    <property type="match status" value="4"/>
</dbReference>
<dbReference type="Gene3D" id="3.10.250.10">
    <property type="entry name" value="SRCR-like domain"/>
    <property type="match status" value="4"/>
</dbReference>
<feature type="disulfide bond" evidence="5">
    <location>
        <begin position="143"/>
        <end position="207"/>
    </location>
</feature>
<feature type="domain" description="SRCR" evidence="6">
    <location>
        <begin position="281"/>
        <end position="377"/>
    </location>
</feature>